<evidence type="ECO:0000313" key="4">
    <source>
        <dbReference type="Proteomes" id="UP000815325"/>
    </source>
</evidence>
<evidence type="ECO:0000313" key="3">
    <source>
        <dbReference type="EMBL" id="KAF5839410.1"/>
    </source>
</evidence>
<organism evidence="3 4">
    <name type="scientific">Dunaliella salina</name>
    <name type="common">Green alga</name>
    <name type="synonym">Protococcus salinus</name>
    <dbReference type="NCBI Taxonomy" id="3046"/>
    <lineage>
        <taxon>Eukaryota</taxon>
        <taxon>Viridiplantae</taxon>
        <taxon>Chlorophyta</taxon>
        <taxon>core chlorophytes</taxon>
        <taxon>Chlorophyceae</taxon>
        <taxon>CS clade</taxon>
        <taxon>Chlamydomonadales</taxon>
        <taxon>Dunaliellaceae</taxon>
        <taxon>Dunaliella</taxon>
    </lineage>
</organism>
<evidence type="ECO:0000256" key="2">
    <source>
        <dbReference type="ARBA" id="ARBA00022737"/>
    </source>
</evidence>
<dbReference type="PANTHER" id="PTHR46093:SF18">
    <property type="entry name" value="FIBRONECTIN TYPE-III DOMAIN-CONTAINING PROTEIN"/>
    <property type="match status" value="1"/>
</dbReference>
<dbReference type="Proteomes" id="UP000815325">
    <property type="component" value="Unassembled WGS sequence"/>
</dbReference>
<dbReference type="EMBL" id="MU069544">
    <property type="protein sequence ID" value="KAF5839410.1"/>
    <property type="molecule type" value="Genomic_DNA"/>
</dbReference>
<dbReference type="Pfam" id="PF01344">
    <property type="entry name" value="Kelch_1"/>
    <property type="match status" value="1"/>
</dbReference>
<dbReference type="InterPro" id="IPR006652">
    <property type="entry name" value="Kelch_1"/>
</dbReference>
<dbReference type="Pfam" id="PF24681">
    <property type="entry name" value="Kelch_KLHDC2_KLHL20_DRC7"/>
    <property type="match status" value="1"/>
</dbReference>
<keyword evidence="2" id="KW-0677">Repeat</keyword>
<keyword evidence="1" id="KW-0880">Kelch repeat</keyword>
<protein>
    <recommendedName>
        <fullName evidence="5">Galactose oxidase</fullName>
    </recommendedName>
</protein>
<gene>
    <name evidence="3" type="ORF">DUNSADRAFT_812</name>
</gene>
<evidence type="ECO:0008006" key="5">
    <source>
        <dbReference type="Google" id="ProtNLM"/>
    </source>
</evidence>
<comment type="caution">
    <text evidence="3">The sequence shown here is derived from an EMBL/GenBank/DDBJ whole genome shotgun (WGS) entry which is preliminary data.</text>
</comment>
<accession>A0ABQ7GXS9</accession>
<dbReference type="Gene3D" id="2.120.10.80">
    <property type="entry name" value="Kelch-type beta propeller"/>
    <property type="match status" value="2"/>
</dbReference>
<dbReference type="PANTHER" id="PTHR46093">
    <property type="entry name" value="ACYL-COA-BINDING DOMAIN-CONTAINING PROTEIN 5"/>
    <property type="match status" value="1"/>
</dbReference>
<reference evidence="3" key="1">
    <citation type="submission" date="2017-08" db="EMBL/GenBank/DDBJ databases">
        <authorList>
            <person name="Polle J.E."/>
            <person name="Barry K."/>
            <person name="Cushman J."/>
            <person name="Schmutz J."/>
            <person name="Tran D."/>
            <person name="Hathwaick L.T."/>
            <person name="Yim W.C."/>
            <person name="Jenkins J."/>
            <person name="Mckie-Krisberg Z.M."/>
            <person name="Prochnik S."/>
            <person name="Lindquist E."/>
            <person name="Dockter R.B."/>
            <person name="Adam C."/>
            <person name="Molina H."/>
            <person name="Bunkerborg J."/>
            <person name="Jin E."/>
            <person name="Buchheim M."/>
            <person name="Magnuson J."/>
        </authorList>
    </citation>
    <scope>NUCLEOTIDE SEQUENCE</scope>
    <source>
        <strain evidence="3">CCAP 19/18</strain>
    </source>
</reference>
<keyword evidence="4" id="KW-1185">Reference proteome</keyword>
<evidence type="ECO:0000256" key="1">
    <source>
        <dbReference type="ARBA" id="ARBA00022441"/>
    </source>
</evidence>
<dbReference type="SUPFAM" id="SSF117281">
    <property type="entry name" value="Kelch motif"/>
    <property type="match status" value="1"/>
</dbReference>
<sequence>MASAAIFRGKAFAHLCGQPITNKSSFKRYLTACHSLPQLATKASMQLGIQEVGRAQPPHLPRSGHAAAKLPEWHTHDVIVLGGYTEKADSGQMQRQECMEGWVFSSQGEGSWHPLAFAPGPLPAPRLVSQAVVVDDNLYLIGGWNPGGSAPFLNDIWQLDLKTNRWTELQPEGEPLPAISRHQAVAVGQSIYIHHHRSAQDISVLDVSNPAHPKLHKVPVKGDVPSSRGLHSLTAVAPGPGTLPTKLFLFGGAPQRGPMMSDLYALDLPTMEWSKLSPSGSQPHARCAHGAAAAPLGRHLLVFGGAFYKDEVAGGGGLQVLDDAICYDTIDNKWEHVAHASGPPVPARNAHTLVPIAKDENKWLLHGGWVPFISTFNDTYMVELKM</sequence>
<proteinExistence type="predicted"/>
<name>A0ABQ7GXS9_DUNSA</name>
<dbReference type="InterPro" id="IPR015915">
    <property type="entry name" value="Kelch-typ_b-propeller"/>
</dbReference>